<dbReference type="SUPFAM" id="SSF46689">
    <property type="entry name" value="Homeodomain-like"/>
    <property type="match status" value="1"/>
</dbReference>
<dbReference type="PROSITE" id="PS50977">
    <property type="entry name" value="HTH_TETR_2"/>
    <property type="match status" value="1"/>
</dbReference>
<keyword evidence="2 4" id="KW-0238">DNA-binding</keyword>
<accession>A0AAE9Z3L1</accession>
<evidence type="ECO:0000256" key="1">
    <source>
        <dbReference type="ARBA" id="ARBA00023015"/>
    </source>
</evidence>
<dbReference type="Pfam" id="PF16925">
    <property type="entry name" value="TetR_C_13"/>
    <property type="match status" value="1"/>
</dbReference>
<dbReference type="InterPro" id="IPR009057">
    <property type="entry name" value="Homeodomain-like_sf"/>
</dbReference>
<proteinExistence type="predicted"/>
<evidence type="ECO:0000256" key="2">
    <source>
        <dbReference type="ARBA" id="ARBA00023125"/>
    </source>
</evidence>
<sequence length="195" mass="21960">MANKVKFDRDEVIDKATLLFWQQGFLGTSMRDLQQHLDMRPGSIYASFGSKDNLFKEVIGYYGEQCLQGVNAFQLEAASPLAGLEGFIRHVTLGEEETAGCRLCLLAKTLSELPAEQQELIDAARQALLQIESKFEQILIQAREQQELSAQADCHRLAKWLQMQLMGLRSYAKSQAAIADLELMIDDIFTSLKSR</sequence>
<evidence type="ECO:0000256" key="3">
    <source>
        <dbReference type="ARBA" id="ARBA00023163"/>
    </source>
</evidence>
<dbReference type="Gene3D" id="1.10.10.60">
    <property type="entry name" value="Homeodomain-like"/>
    <property type="match status" value="1"/>
</dbReference>
<dbReference type="SUPFAM" id="SSF48498">
    <property type="entry name" value="Tetracyclin repressor-like, C-terminal domain"/>
    <property type="match status" value="1"/>
</dbReference>
<reference evidence="6 7" key="2">
    <citation type="journal article" date="2022" name="Mar. Drugs">
        <title>Bioassay-Guided Fractionation Leads to the Detection of Cholic Acid Generated by the Rare Thalassomonas sp.</title>
        <authorList>
            <person name="Pheiffer F."/>
            <person name="Schneider Y.K."/>
            <person name="Hansen E.H."/>
            <person name="Andersen J.H."/>
            <person name="Isaksson J."/>
            <person name="Busche T."/>
            <person name="R C."/>
            <person name="Kalinowski J."/>
            <person name="Zyl L.V."/>
            <person name="Trindade M."/>
        </authorList>
    </citation>
    <scope>NUCLEOTIDE SEQUENCE [LARGE SCALE GENOMIC DNA]</scope>
    <source>
        <strain evidence="6 7">XOM25</strain>
    </source>
</reference>
<dbReference type="Gene3D" id="1.10.357.10">
    <property type="entry name" value="Tetracycline Repressor, domain 2"/>
    <property type="match status" value="1"/>
</dbReference>
<keyword evidence="7" id="KW-1185">Reference proteome</keyword>
<dbReference type="InterPro" id="IPR011075">
    <property type="entry name" value="TetR_C"/>
</dbReference>
<feature type="DNA-binding region" description="H-T-H motif" evidence="4">
    <location>
        <begin position="29"/>
        <end position="48"/>
    </location>
</feature>
<evidence type="ECO:0000259" key="5">
    <source>
        <dbReference type="PROSITE" id="PS50977"/>
    </source>
</evidence>
<organism evidence="6 7">
    <name type="scientific">Thalassomonas viridans</name>
    <dbReference type="NCBI Taxonomy" id="137584"/>
    <lineage>
        <taxon>Bacteria</taxon>
        <taxon>Pseudomonadati</taxon>
        <taxon>Pseudomonadota</taxon>
        <taxon>Gammaproteobacteria</taxon>
        <taxon>Alteromonadales</taxon>
        <taxon>Colwelliaceae</taxon>
        <taxon>Thalassomonas</taxon>
    </lineage>
</organism>
<dbReference type="PANTHER" id="PTHR47506">
    <property type="entry name" value="TRANSCRIPTIONAL REGULATORY PROTEIN"/>
    <property type="match status" value="1"/>
</dbReference>
<name>A0AAE9Z3L1_9GAMM</name>
<dbReference type="Proteomes" id="UP000032352">
    <property type="component" value="Chromosome"/>
</dbReference>
<evidence type="ECO:0000313" key="7">
    <source>
        <dbReference type="Proteomes" id="UP000032352"/>
    </source>
</evidence>
<evidence type="ECO:0000256" key="4">
    <source>
        <dbReference type="PROSITE-ProRule" id="PRU00335"/>
    </source>
</evidence>
<dbReference type="AlphaFoldDB" id="A0AAE9Z3L1"/>
<dbReference type="InterPro" id="IPR036271">
    <property type="entry name" value="Tet_transcr_reg_TetR-rel_C_sf"/>
</dbReference>
<gene>
    <name evidence="6" type="ORF">SG34_001590</name>
</gene>
<dbReference type="Pfam" id="PF00440">
    <property type="entry name" value="TetR_N"/>
    <property type="match status" value="1"/>
</dbReference>
<protein>
    <submittedName>
        <fullName evidence="6">TetR/AcrR family transcriptional regulator</fullName>
    </submittedName>
</protein>
<dbReference type="PANTHER" id="PTHR47506:SF10">
    <property type="entry name" value="TRANSCRIPTIONAL REGULATORY PROTEIN"/>
    <property type="match status" value="1"/>
</dbReference>
<reference evidence="6 7" key="1">
    <citation type="journal article" date="2015" name="Genome Announc.">
        <title>Draft Genome Sequences of Marine Isolates of Thalassomonas viridans and Thalassomonas actiniarum.</title>
        <authorList>
            <person name="Olonade I."/>
            <person name="van Zyl L.J."/>
            <person name="Trindade M."/>
        </authorList>
    </citation>
    <scope>NUCLEOTIDE SEQUENCE [LARGE SCALE GENOMIC DNA]</scope>
    <source>
        <strain evidence="6 7">XOM25</strain>
    </source>
</reference>
<keyword evidence="3" id="KW-0804">Transcription</keyword>
<evidence type="ECO:0000313" key="6">
    <source>
        <dbReference type="EMBL" id="WDE05662.1"/>
    </source>
</evidence>
<dbReference type="GO" id="GO:0003677">
    <property type="term" value="F:DNA binding"/>
    <property type="evidence" value="ECO:0007669"/>
    <property type="project" value="UniProtKB-UniRule"/>
</dbReference>
<dbReference type="KEGG" id="tvd:SG34_001590"/>
<dbReference type="EMBL" id="CP059733">
    <property type="protein sequence ID" value="WDE05662.1"/>
    <property type="molecule type" value="Genomic_DNA"/>
</dbReference>
<dbReference type="RefSeq" id="WP_044841164.1">
    <property type="nucleotide sequence ID" value="NZ_CP059733.1"/>
</dbReference>
<feature type="domain" description="HTH tetR-type" evidence="5">
    <location>
        <begin position="6"/>
        <end position="66"/>
    </location>
</feature>
<keyword evidence="1" id="KW-0805">Transcription regulation</keyword>
<dbReference type="InterPro" id="IPR001647">
    <property type="entry name" value="HTH_TetR"/>
</dbReference>